<name>A0ABW5V068_9MICO</name>
<dbReference type="Proteomes" id="UP001597492">
    <property type="component" value="Unassembled WGS sequence"/>
</dbReference>
<comment type="caution">
    <text evidence="1">The sequence shown here is derived from an EMBL/GenBank/DDBJ whole genome shotgun (WGS) entry which is preliminary data.</text>
</comment>
<evidence type="ECO:0000313" key="1">
    <source>
        <dbReference type="EMBL" id="MFD2759368.1"/>
    </source>
</evidence>
<evidence type="ECO:0000313" key="2">
    <source>
        <dbReference type="Proteomes" id="UP001597492"/>
    </source>
</evidence>
<reference evidence="2" key="1">
    <citation type="journal article" date="2019" name="Int. J. Syst. Evol. Microbiol.">
        <title>The Global Catalogue of Microorganisms (GCM) 10K type strain sequencing project: providing services to taxonomists for standard genome sequencing and annotation.</title>
        <authorList>
            <consortium name="The Broad Institute Genomics Platform"/>
            <consortium name="The Broad Institute Genome Sequencing Center for Infectious Disease"/>
            <person name="Wu L."/>
            <person name="Ma J."/>
        </authorList>
    </citation>
    <scope>NUCLEOTIDE SEQUENCE [LARGE SCALE GENOMIC DNA]</scope>
    <source>
        <strain evidence="2">TISTR 1514</strain>
    </source>
</reference>
<keyword evidence="2" id="KW-1185">Reference proteome</keyword>
<protein>
    <recommendedName>
        <fullName evidence="3">Asparagine synthetase domain-containing protein</fullName>
    </recommendedName>
</protein>
<sequence length="505" mass="57978">MGDLAKARLYARGYLLSPEITHLFDDISYFDHIVVGGQYHLYFDEILEIDVAVSGPDWCLVVGKAWPLSSGKISPDSTSVARQLLDLHVQGWDQAVEEALYDVAGRYMIMLKREHDVLRVYNDACGTRSVYYNSLRREVASHFDILDRLTPETSSGEPYGVPLKLEKLWDKTANENVRSLIPNFRLDLIEGTQTRFFGTDPNMARSLSEEGRFALIERLWKEQLQKLVEVSGDLPIAFSMTGGFDSRTSLAMAREYKDLFTSFTYTTQGAVDGKEADTNWGRAMALDYSTVRKMEEFLPLGHSYIARAQKHATWVAANSGILDRNQTRTHGRWILPGYLELFSDPRTIHLRGNLQEIGRLHMGRSAASPEKRFVQLITYGTNLAKDDLARLVDYTSAGYEKHRYPEVTDNYDIGDIWYWEHRHGRWYSEVLNETDTVFDTVSPINVRRILDCYLAFPEFERKQAYAQYTLTHRNHPSLLFFGINSADDLYEVFVRPTLRGKIAEE</sequence>
<proteinExistence type="predicted"/>
<dbReference type="RefSeq" id="WP_154651581.1">
    <property type="nucleotide sequence ID" value="NZ_JBHUNE010000013.1"/>
</dbReference>
<dbReference type="EMBL" id="JBHUNE010000013">
    <property type="protein sequence ID" value="MFD2759368.1"/>
    <property type="molecule type" value="Genomic_DNA"/>
</dbReference>
<accession>A0ABW5V068</accession>
<organism evidence="1 2">
    <name type="scientific">Gulosibacter faecalis</name>
    <dbReference type="NCBI Taxonomy" id="272240"/>
    <lineage>
        <taxon>Bacteria</taxon>
        <taxon>Bacillati</taxon>
        <taxon>Actinomycetota</taxon>
        <taxon>Actinomycetes</taxon>
        <taxon>Micrococcales</taxon>
        <taxon>Microbacteriaceae</taxon>
        <taxon>Gulosibacter</taxon>
    </lineage>
</organism>
<evidence type="ECO:0008006" key="3">
    <source>
        <dbReference type="Google" id="ProtNLM"/>
    </source>
</evidence>
<gene>
    <name evidence="1" type="ORF">ACFSW7_13365</name>
</gene>